<accession>A0ACB7H3Q9</accession>
<organism evidence="1 2">
    <name type="scientific">Manihot esculenta</name>
    <name type="common">Cassava</name>
    <name type="synonym">Jatropha manihot</name>
    <dbReference type="NCBI Taxonomy" id="3983"/>
    <lineage>
        <taxon>Eukaryota</taxon>
        <taxon>Viridiplantae</taxon>
        <taxon>Streptophyta</taxon>
        <taxon>Embryophyta</taxon>
        <taxon>Tracheophyta</taxon>
        <taxon>Spermatophyta</taxon>
        <taxon>Magnoliopsida</taxon>
        <taxon>eudicotyledons</taxon>
        <taxon>Gunneridae</taxon>
        <taxon>Pentapetalae</taxon>
        <taxon>rosids</taxon>
        <taxon>fabids</taxon>
        <taxon>Malpighiales</taxon>
        <taxon>Euphorbiaceae</taxon>
        <taxon>Crotonoideae</taxon>
        <taxon>Manihoteae</taxon>
        <taxon>Manihot</taxon>
    </lineage>
</organism>
<dbReference type="EMBL" id="CM004395">
    <property type="protein sequence ID" value="KAG8647342.1"/>
    <property type="molecule type" value="Genomic_DNA"/>
</dbReference>
<keyword evidence="2" id="KW-1185">Reference proteome</keyword>
<protein>
    <submittedName>
        <fullName evidence="1">Uncharacterized protein</fullName>
    </submittedName>
</protein>
<dbReference type="Proteomes" id="UP000091857">
    <property type="component" value="Chromosome 9"/>
</dbReference>
<comment type="caution">
    <text evidence="1">The sequence shown here is derived from an EMBL/GenBank/DDBJ whole genome shotgun (WGS) entry which is preliminary data.</text>
</comment>
<sequence>MATEKRNSQEFLPPSLNSTSIRPPLFYGTTSFSCKVVHKLHKPIAQRAWITRNYKGLQERIVLVAMDLEKKPVWYKEVYSEENVKALEHDNKVIVESLNVINYIDKNFEGPSLFPNELLSYSETFNAIMYNSFKGEIVREANPAFDVLEAAFSKFDDGPFSLATSVDMAYIPFVERANIFLSQVWKYEITKGRPKLASWIKVSRRYVEVKRPYFS</sequence>
<evidence type="ECO:0000313" key="1">
    <source>
        <dbReference type="EMBL" id="KAG8647342.1"/>
    </source>
</evidence>
<reference evidence="2" key="1">
    <citation type="journal article" date="2016" name="Nat. Biotechnol.">
        <title>Sequencing wild and cultivated cassava and related species reveals extensive interspecific hybridization and genetic diversity.</title>
        <authorList>
            <person name="Bredeson J.V."/>
            <person name="Lyons J.B."/>
            <person name="Prochnik S.E."/>
            <person name="Wu G.A."/>
            <person name="Ha C.M."/>
            <person name="Edsinger-Gonzales E."/>
            <person name="Grimwood J."/>
            <person name="Schmutz J."/>
            <person name="Rabbi I.Y."/>
            <person name="Egesi C."/>
            <person name="Nauluvula P."/>
            <person name="Lebot V."/>
            <person name="Ndunguru J."/>
            <person name="Mkamilo G."/>
            <person name="Bart R.S."/>
            <person name="Setter T.L."/>
            <person name="Gleadow R.M."/>
            <person name="Kulakow P."/>
            <person name="Ferguson M.E."/>
            <person name="Rounsley S."/>
            <person name="Rokhsar D.S."/>
        </authorList>
    </citation>
    <scope>NUCLEOTIDE SEQUENCE [LARGE SCALE GENOMIC DNA]</scope>
    <source>
        <strain evidence="2">cv. AM560-2</strain>
    </source>
</reference>
<proteinExistence type="predicted"/>
<gene>
    <name evidence="1" type="ORF">MANES_09G071119v8</name>
</gene>
<evidence type="ECO:0000313" key="2">
    <source>
        <dbReference type="Proteomes" id="UP000091857"/>
    </source>
</evidence>
<name>A0ACB7H3Q9_MANES</name>